<dbReference type="Gene3D" id="3.40.50.300">
    <property type="entry name" value="P-loop containing nucleotide triphosphate hydrolases"/>
    <property type="match status" value="1"/>
</dbReference>
<sequence length="96" mass="10972">MENLISLVNRLQGVCTALGDHGEECALPTLWDALISIVVVGGLVRLRFLRLRRHCIVSQKDQRNELQNKNPQLPLPHYQAAANTVNKRKRKLSYDR</sequence>
<protein>
    <submittedName>
        <fullName evidence="2">Uncharacterized protein</fullName>
    </submittedName>
</protein>
<dbReference type="InterPro" id="IPR027417">
    <property type="entry name" value="P-loop_NTPase"/>
</dbReference>
<dbReference type="EMBL" id="JAVXUP010001130">
    <property type="protein sequence ID" value="KAK3015627.1"/>
    <property type="molecule type" value="Genomic_DNA"/>
</dbReference>
<name>A0AA88VV47_9ASTE</name>
<keyword evidence="1" id="KW-0472">Membrane</keyword>
<keyword evidence="1" id="KW-1133">Transmembrane helix</keyword>
<keyword evidence="1" id="KW-0812">Transmembrane</keyword>
<organism evidence="2 3">
    <name type="scientific">Escallonia herrerae</name>
    <dbReference type="NCBI Taxonomy" id="1293975"/>
    <lineage>
        <taxon>Eukaryota</taxon>
        <taxon>Viridiplantae</taxon>
        <taxon>Streptophyta</taxon>
        <taxon>Embryophyta</taxon>
        <taxon>Tracheophyta</taxon>
        <taxon>Spermatophyta</taxon>
        <taxon>Magnoliopsida</taxon>
        <taxon>eudicotyledons</taxon>
        <taxon>Gunneridae</taxon>
        <taxon>Pentapetalae</taxon>
        <taxon>asterids</taxon>
        <taxon>campanulids</taxon>
        <taxon>Escalloniales</taxon>
        <taxon>Escalloniaceae</taxon>
        <taxon>Escallonia</taxon>
    </lineage>
</organism>
<dbReference type="AlphaFoldDB" id="A0AA88VV47"/>
<evidence type="ECO:0000313" key="3">
    <source>
        <dbReference type="Proteomes" id="UP001188597"/>
    </source>
</evidence>
<feature type="transmembrane region" description="Helical" evidence="1">
    <location>
        <begin position="30"/>
        <end position="48"/>
    </location>
</feature>
<evidence type="ECO:0000313" key="2">
    <source>
        <dbReference type="EMBL" id="KAK3015627.1"/>
    </source>
</evidence>
<accession>A0AA88VV47</accession>
<gene>
    <name evidence="2" type="ORF">RJ639_005501</name>
</gene>
<evidence type="ECO:0000256" key="1">
    <source>
        <dbReference type="SAM" id="Phobius"/>
    </source>
</evidence>
<proteinExistence type="predicted"/>
<dbReference type="Proteomes" id="UP001188597">
    <property type="component" value="Unassembled WGS sequence"/>
</dbReference>
<keyword evidence="3" id="KW-1185">Reference proteome</keyword>
<comment type="caution">
    <text evidence="2">The sequence shown here is derived from an EMBL/GenBank/DDBJ whole genome shotgun (WGS) entry which is preliminary data.</text>
</comment>
<reference evidence="2" key="1">
    <citation type="submission" date="2022-12" db="EMBL/GenBank/DDBJ databases">
        <title>Draft genome assemblies for two species of Escallonia (Escalloniales).</title>
        <authorList>
            <person name="Chanderbali A."/>
            <person name="Dervinis C."/>
            <person name="Anghel I."/>
            <person name="Soltis D."/>
            <person name="Soltis P."/>
            <person name="Zapata F."/>
        </authorList>
    </citation>
    <scope>NUCLEOTIDE SEQUENCE</scope>
    <source>
        <strain evidence="2">UCBG64.0493</strain>
        <tissue evidence="2">Leaf</tissue>
    </source>
</reference>